<dbReference type="InterPro" id="IPR000780">
    <property type="entry name" value="CheR_MeTrfase"/>
</dbReference>
<dbReference type="InterPro" id="IPR013655">
    <property type="entry name" value="PAS_fold_3"/>
</dbReference>
<dbReference type="SUPFAM" id="SSF47384">
    <property type="entry name" value="Homodimeric domain of signal transducing histidine kinase"/>
    <property type="match status" value="1"/>
</dbReference>
<dbReference type="Pfam" id="PF02518">
    <property type="entry name" value="HATPase_c"/>
    <property type="match status" value="1"/>
</dbReference>
<evidence type="ECO:0000256" key="8">
    <source>
        <dbReference type="PROSITE-ProRule" id="PRU00050"/>
    </source>
</evidence>
<keyword evidence="8" id="KW-0378">Hydrolase</keyword>
<keyword evidence="4 16" id="KW-0489">Methyltransferase</keyword>
<feature type="domain" description="CheR-type methyltransferase" evidence="15">
    <location>
        <begin position="222"/>
        <end position="478"/>
    </location>
</feature>
<dbReference type="eggNOG" id="COG2202">
    <property type="taxonomic scope" value="Bacteria"/>
</dbReference>
<reference evidence="16 17" key="1">
    <citation type="journal article" date="2013" name="Genome Announc.">
        <title>Draft Genome Sequence of Indibacter alkaliphilus Strain LW1T, Isolated from Lonar Lake, a Haloalkaline Lake in the Buldana District of Maharashtra, India.</title>
        <authorList>
            <person name="Singh A."/>
            <person name="Kumar Jangir P."/>
            <person name="Sharma R."/>
            <person name="Singh A."/>
            <person name="Kumar Pinnaka A."/>
            <person name="Shivaji S."/>
        </authorList>
    </citation>
    <scope>NUCLEOTIDE SEQUENCE [LARGE SCALE GENOMIC DNA]</scope>
    <source>
        <strain evidence="17">CCUG 57479 / KCTC 22604 / LW1</strain>
    </source>
</reference>
<evidence type="ECO:0000313" key="16">
    <source>
        <dbReference type="EMBL" id="EOZ95359.1"/>
    </source>
</evidence>
<feature type="domain" description="Histidine kinase" evidence="11">
    <location>
        <begin position="1514"/>
        <end position="1728"/>
    </location>
</feature>
<dbReference type="eggNOG" id="COG4251">
    <property type="taxonomic scope" value="Bacteria"/>
</dbReference>
<keyword evidence="8" id="KW-0145">Chemotaxis</keyword>
<dbReference type="InterPro" id="IPR035965">
    <property type="entry name" value="PAS-like_dom_sf"/>
</dbReference>
<feature type="active site" evidence="8">
    <location>
        <position position="51"/>
    </location>
</feature>
<dbReference type="Gene3D" id="3.40.50.150">
    <property type="entry name" value="Vaccinia Virus protein VP39"/>
    <property type="match status" value="1"/>
</dbReference>
<dbReference type="Gene3D" id="1.10.155.10">
    <property type="entry name" value="Chemotaxis receptor methyltransferase CheR, N-terminal domain"/>
    <property type="match status" value="1"/>
</dbReference>
<feature type="region of interest" description="Disordered" evidence="10">
    <location>
        <begin position="682"/>
        <end position="702"/>
    </location>
</feature>
<feature type="domain" description="CheB-type methylesterase" evidence="14">
    <location>
        <begin position="12"/>
        <end position="201"/>
    </location>
</feature>
<comment type="catalytic activity">
    <reaction evidence="2">
        <text>L-glutamyl-[protein] + S-adenosyl-L-methionine = [protein]-L-glutamate 5-O-methyl ester + S-adenosyl-L-homocysteine</text>
        <dbReference type="Rhea" id="RHEA:24452"/>
        <dbReference type="Rhea" id="RHEA-COMP:10208"/>
        <dbReference type="Rhea" id="RHEA-COMP:10311"/>
        <dbReference type="ChEBI" id="CHEBI:29973"/>
        <dbReference type="ChEBI" id="CHEBI:57856"/>
        <dbReference type="ChEBI" id="CHEBI:59789"/>
        <dbReference type="ChEBI" id="CHEBI:82795"/>
        <dbReference type="EC" id="2.1.1.80"/>
    </reaction>
</comment>
<dbReference type="PROSITE" id="PS50109">
    <property type="entry name" value="HIS_KIN"/>
    <property type="match status" value="1"/>
</dbReference>
<evidence type="ECO:0000256" key="3">
    <source>
        <dbReference type="ARBA" id="ARBA00022553"/>
    </source>
</evidence>
<evidence type="ECO:0000256" key="10">
    <source>
        <dbReference type="SAM" id="MobiDB-lite"/>
    </source>
</evidence>
<dbReference type="InterPro" id="IPR036890">
    <property type="entry name" value="HATPase_C_sf"/>
</dbReference>
<dbReference type="CDD" id="cd00082">
    <property type="entry name" value="HisKA"/>
    <property type="match status" value="1"/>
</dbReference>
<evidence type="ECO:0000256" key="5">
    <source>
        <dbReference type="ARBA" id="ARBA00022679"/>
    </source>
</evidence>
<dbReference type="PROSITE" id="PS50112">
    <property type="entry name" value="PAS"/>
    <property type="match status" value="2"/>
</dbReference>
<dbReference type="Gene3D" id="3.30.565.10">
    <property type="entry name" value="Histidine kinase-like ATPase, C-terminal domain"/>
    <property type="match status" value="1"/>
</dbReference>
<keyword evidence="17" id="KW-1185">Reference proteome</keyword>
<dbReference type="CDD" id="cd16434">
    <property type="entry name" value="CheB-CheR_fusion"/>
    <property type="match status" value="1"/>
</dbReference>
<evidence type="ECO:0000259" key="14">
    <source>
        <dbReference type="PROSITE" id="PS50122"/>
    </source>
</evidence>
<dbReference type="eggNOG" id="COG1352">
    <property type="taxonomic scope" value="Bacteria"/>
</dbReference>
<evidence type="ECO:0000313" key="17">
    <source>
        <dbReference type="Proteomes" id="UP000006073"/>
    </source>
</evidence>
<feature type="active site" evidence="8">
    <location>
        <position position="143"/>
    </location>
</feature>
<keyword evidence="5 16" id="KW-0808">Transferase</keyword>
<evidence type="ECO:0000256" key="4">
    <source>
        <dbReference type="ARBA" id="ARBA00022603"/>
    </source>
</evidence>
<dbReference type="InterPro" id="IPR029063">
    <property type="entry name" value="SAM-dependent_MTases_sf"/>
</dbReference>
<dbReference type="Pfam" id="PF00512">
    <property type="entry name" value="HisKA"/>
    <property type="match status" value="1"/>
</dbReference>
<dbReference type="Gene3D" id="3.40.50.180">
    <property type="entry name" value="Methylesterase CheB, C-terminal domain"/>
    <property type="match status" value="1"/>
</dbReference>
<dbReference type="FunFam" id="3.30.565.10:FF:000006">
    <property type="entry name" value="Sensor histidine kinase WalK"/>
    <property type="match status" value="1"/>
</dbReference>
<feature type="domain" description="PAS" evidence="12">
    <location>
        <begin position="1110"/>
        <end position="1180"/>
    </location>
</feature>
<dbReference type="OrthoDB" id="9816309at2"/>
<dbReference type="GO" id="GO:0008984">
    <property type="term" value="F:protein-glutamate methylesterase activity"/>
    <property type="evidence" value="ECO:0007669"/>
    <property type="project" value="InterPro"/>
</dbReference>
<dbReference type="NCBIfam" id="TIGR00229">
    <property type="entry name" value="sensory_box"/>
    <property type="match status" value="3"/>
</dbReference>
<feature type="domain" description="PAS" evidence="12">
    <location>
        <begin position="1002"/>
        <end position="1054"/>
    </location>
</feature>
<dbReference type="SUPFAM" id="SSF52738">
    <property type="entry name" value="Methylesterase CheB, C-terminal domain"/>
    <property type="match status" value="1"/>
</dbReference>
<keyword evidence="3" id="KW-0597">Phosphoprotein</keyword>
<dbReference type="Pfam" id="PF01739">
    <property type="entry name" value="CheR"/>
    <property type="match status" value="1"/>
</dbReference>
<dbReference type="InterPro" id="IPR036804">
    <property type="entry name" value="CheR_N_sf"/>
</dbReference>
<dbReference type="SUPFAM" id="SSF53335">
    <property type="entry name" value="S-adenosyl-L-methionine-dependent methyltransferases"/>
    <property type="match status" value="1"/>
</dbReference>
<dbReference type="InterPro" id="IPR036097">
    <property type="entry name" value="HisK_dim/P_sf"/>
</dbReference>
<dbReference type="RefSeq" id="WP_009035294.1">
    <property type="nucleotide sequence ID" value="NZ_ALWO02000038.1"/>
</dbReference>
<evidence type="ECO:0000256" key="9">
    <source>
        <dbReference type="SAM" id="Coils"/>
    </source>
</evidence>
<evidence type="ECO:0000259" key="11">
    <source>
        <dbReference type="PROSITE" id="PS50109"/>
    </source>
</evidence>
<accession>S2D8W0</accession>
<dbReference type="GO" id="GO:0005737">
    <property type="term" value="C:cytoplasm"/>
    <property type="evidence" value="ECO:0007669"/>
    <property type="project" value="InterPro"/>
</dbReference>
<dbReference type="PRINTS" id="PR00996">
    <property type="entry name" value="CHERMTFRASE"/>
</dbReference>
<dbReference type="InterPro" id="IPR000014">
    <property type="entry name" value="PAS"/>
</dbReference>
<dbReference type="SMART" id="SM00091">
    <property type="entry name" value="PAS"/>
    <property type="match status" value="5"/>
</dbReference>
<dbReference type="Gene3D" id="3.30.450.20">
    <property type="entry name" value="PAS domain"/>
    <property type="match status" value="6"/>
</dbReference>
<dbReference type="InterPro" id="IPR003594">
    <property type="entry name" value="HATPase_dom"/>
</dbReference>
<dbReference type="SMART" id="SM00387">
    <property type="entry name" value="HATPase_c"/>
    <property type="match status" value="1"/>
</dbReference>
<comment type="caution">
    <text evidence="16">The sequence shown here is derived from an EMBL/GenBank/DDBJ whole genome shotgun (WGS) entry which is preliminary data.</text>
</comment>
<dbReference type="Proteomes" id="UP000006073">
    <property type="component" value="Unassembled WGS sequence"/>
</dbReference>
<feature type="active site" evidence="8">
    <location>
        <position position="24"/>
    </location>
</feature>
<feature type="domain" description="PAC" evidence="13">
    <location>
        <begin position="805"/>
        <end position="857"/>
    </location>
</feature>
<dbReference type="CDD" id="cd00130">
    <property type="entry name" value="PAS"/>
    <property type="match status" value="2"/>
</dbReference>
<dbReference type="Pfam" id="PF03705">
    <property type="entry name" value="CheR_N"/>
    <property type="match status" value="1"/>
</dbReference>
<dbReference type="STRING" id="1189612.A33Q_3279"/>
<dbReference type="SUPFAM" id="SSF47757">
    <property type="entry name" value="Chemotaxis receptor methyltransferase CheR, N-terminal domain"/>
    <property type="match status" value="1"/>
</dbReference>
<dbReference type="GO" id="GO:0000155">
    <property type="term" value="F:phosphorelay sensor kinase activity"/>
    <property type="evidence" value="ECO:0007669"/>
    <property type="project" value="InterPro"/>
</dbReference>
<evidence type="ECO:0000259" key="12">
    <source>
        <dbReference type="PROSITE" id="PS50112"/>
    </source>
</evidence>
<evidence type="ECO:0000256" key="2">
    <source>
        <dbReference type="ARBA" id="ARBA00001541"/>
    </source>
</evidence>
<evidence type="ECO:0000256" key="7">
    <source>
        <dbReference type="ARBA" id="ARBA00022777"/>
    </source>
</evidence>
<dbReference type="InterPro" id="IPR022641">
    <property type="entry name" value="CheR_N"/>
</dbReference>
<dbReference type="eggNOG" id="COG2201">
    <property type="taxonomic scope" value="Bacteria"/>
</dbReference>
<dbReference type="Pfam" id="PF01339">
    <property type="entry name" value="CheB_methylest"/>
    <property type="match status" value="1"/>
</dbReference>
<dbReference type="SMART" id="SM00388">
    <property type="entry name" value="HisKA"/>
    <property type="match status" value="1"/>
</dbReference>
<keyword evidence="6" id="KW-0949">S-adenosyl-L-methionine</keyword>
<feature type="domain" description="PAC" evidence="13">
    <location>
        <begin position="1307"/>
        <end position="1359"/>
    </location>
</feature>
<dbReference type="GO" id="GO:0000156">
    <property type="term" value="F:phosphorelay response regulator activity"/>
    <property type="evidence" value="ECO:0007669"/>
    <property type="project" value="InterPro"/>
</dbReference>
<dbReference type="SMART" id="SM00138">
    <property type="entry name" value="MeTrc"/>
    <property type="match status" value="1"/>
</dbReference>
<name>S2D8W0_INDAL</name>
<gene>
    <name evidence="16" type="ORF">A33Q_3279</name>
</gene>
<dbReference type="PANTHER" id="PTHR43304:SF1">
    <property type="entry name" value="PAC DOMAIN-CONTAINING PROTEIN"/>
    <property type="match status" value="1"/>
</dbReference>
<dbReference type="Gene3D" id="2.10.70.100">
    <property type="match status" value="1"/>
</dbReference>
<dbReference type="Pfam" id="PF08447">
    <property type="entry name" value="PAS_3"/>
    <property type="match status" value="3"/>
</dbReference>
<dbReference type="GO" id="GO:0008983">
    <property type="term" value="F:protein-glutamate O-methyltransferase activity"/>
    <property type="evidence" value="ECO:0007669"/>
    <property type="project" value="UniProtKB-EC"/>
</dbReference>
<dbReference type="GO" id="GO:0006935">
    <property type="term" value="P:chemotaxis"/>
    <property type="evidence" value="ECO:0007669"/>
    <property type="project" value="UniProtKB-UniRule"/>
</dbReference>
<dbReference type="InterPro" id="IPR052162">
    <property type="entry name" value="Sensor_kinase/Photoreceptor"/>
</dbReference>
<dbReference type="PROSITE" id="PS50122">
    <property type="entry name" value="CHEB"/>
    <property type="match status" value="1"/>
</dbReference>
<dbReference type="SUPFAM" id="SSF55785">
    <property type="entry name" value="PYP-like sensor domain (PAS domain)"/>
    <property type="match status" value="6"/>
</dbReference>
<dbReference type="Pfam" id="PF13426">
    <property type="entry name" value="PAS_9"/>
    <property type="match status" value="2"/>
</dbReference>
<comment type="catalytic activity">
    <reaction evidence="1">
        <text>ATP + protein L-histidine = ADP + protein N-phospho-L-histidine.</text>
        <dbReference type="EC" id="2.7.13.3"/>
    </reaction>
</comment>
<dbReference type="InterPro" id="IPR000673">
    <property type="entry name" value="Sig_transdc_resp-reg_Me-estase"/>
</dbReference>
<organism evidence="16 17">
    <name type="scientific">Indibacter alkaliphilus (strain CCUG 57479 / KCTC 22604 / LW1)</name>
    <dbReference type="NCBI Taxonomy" id="1189612"/>
    <lineage>
        <taxon>Bacteria</taxon>
        <taxon>Pseudomonadati</taxon>
        <taxon>Bacteroidota</taxon>
        <taxon>Cytophagia</taxon>
        <taxon>Cytophagales</taxon>
        <taxon>Cyclobacteriaceae</taxon>
    </lineage>
</organism>
<evidence type="ECO:0000256" key="1">
    <source>
        <dbReference type="ARBA" id="ARBA00000085"/>
    </source>
</evidence>
<dbReference type="PANTHER" id="PTHR43304">
    <property type="entry name" value="PHYTOCHROME-LIKE PROTEIN CPH1"/>
    <property type="match status" value="1"/>
</dbReference>
<keyword evidence="9" id="KW-0175">Coiled coil</keyword>
<feature type="coiled-coil region" evidence="9">
    <location>
        <begin position="1480"/>
        <end position="1511"/>
    </location>
</feature>
<dbReference type="EMBL" id="ALWO02000038">
    <property type="protein sequence ID" value="EOZ95359.1"/>
    <property type="molecule type" value="Genomic_DNA"/>
</dbReference>
<dbReference type="InterPro" id="IPR005467">
    <property type="entry name" value="His_kinase_dom"/>
</dbReference>
<evidence type="ECO:0000259" key="15">
    <source>
        <dbReference type="PROSITE" id="PS50123"/>
    </source>
</evidence>
<protein>
    <submittedName>
        <fullName evidence="16">Chemotaxis protein methyltransferase CheR</fullName>
        <ecNumber evidence="16">2.1.1.80</ecNumber>
    </submittedName>
</protein>
<dbReference type="InterPro" id="IPR022642">
    <property type="entry name" value="CheR_C"/>
</dbReference>
<dbReference type="SUPFAM" id="SSF55874">
    <property type="entry name" value="ATPase domain of HSP90 chaperone/DNA topoisomerase II/histidine kinase"/>
    <property type="match status" value="1"/>
</dbReference>
<evidence type="ECO:0000256" key="6">
    <source>
        <dbReference type="ARBA" id="ARBA00022691"/>
    </source>
</evidence>
<proteinExistence type="predicted"/>
<dbReference type="InterPro" id="IPR035909">
    <property type="entry name" value="CheB_C"/>
</dbReference>
<feature type="domain" description="PAC" evidence="13">
    <location>
        <begin position="1437"/>
        <end position="1489"/>
    </location>
</feature>
<keyword evidence="7" id="KW-0418">Kinase</keyword>
<dbReference type="Gene3D" id="1.10.287.130">
    <property type="match status" value="1"/>
</dbReference>
<dbReference type="GO" id="GO:0032259">
    <property type="term" value="P:methylation"/>
    <property type="evidence" value="ECO:0007669"/>
    <property type="project" value="UniProtKB-KW"/>
</dbReference>
<dbReference type="SMART" id="SM00086">
    <property type="entry name" value="PAC"/>
    <property type="match status" value="5"/>
</dbReference>
<dbReference type="InterPro" id="IPR001610">
    <property type="entry name" value="PAC"/>
</dbReference>
<sequence length="1728" mass="197094">MNPPEIKPILKNFRKLNIIAIGASAGGLEALQEFLSHLPPLENTAIIIAQHLSPTHKSMLVQLLSKGTSLSVTEAEHGKIPQPFTVYITPPDSEITLTQTGMQLQKPEFSYGPKPSVDVLFRSLAEVECNHIVGIILSGTGSDGAAGVKSLKNSGAYIIAQEPATAKYDGMPLAAIETGMVDAVLSPIRIGEEILDYFNDSLSVKKAPDQDSLTAIGKIMGILGKNTGTDFSNYKSATIGRRLEKRMNHLQVKNLDEYIKVLETHPREAEEMFKMILIGVTKFFRDKDAFQALEAHLEKIISGKSPQDAIRIWVPGCSTGEEAYSIAILLQKILKNRLNQYKIQIFATDIDNRAVTFARKGIYPAETVENLPEDILERYFVRNGEGYEIIKSLQSLVLFSRHDLIKNPPFLKLDLISCRNLLIYFNAALQQQVIPIFHYALNQDGNLFLGKSETVGQFNDLFTSIDPKNKIYRRKRGGNLHTIKFSAFKAQSQNFPAAKPKKENKELSISEMVKETLYKTYEHPYVVVNESFDIQEVGGDVRLFMGLSSGNIQVNLIKMINPELQIELRAVLNKAINDRIVVRSPIKKFTLFDQPYYVRLHVKPLISSNTMEELYLVTFEKLDIEGFLAKGQAVKEDDIINQRIEELENELAATKEHLQTYIEEIETSNEELQSLNEELQSTNEELQSSNEELETSNEELQSTNEEIQITYAELKSTYEELEKKEKNLQEAEANNIALLNNDLQAFVLVDPSYRIIRFNDQAKLIFEELSGKQIQSGESIVDYFPSGKVEEFISNFKQTLKGEKFQAEKIFLDKNGINNWFKASYTPVLFSEGKVRGISLSLLNITELKKQQTQLDAVTENLPLAIFQYKLNPEGKDKVLFLNEGSRKLWGLEAQAAMDDTSKIWSKVLEEDATGLSESIQASAKSLSNWNFEWRVMHPKLGLRWHRGFGKPSKLDDDSVIWNTIVLDITTEKLSQLALEKREQDFKNLFDNVNNLSAKGFDKDGKIKFWNKASEKLYGFSEEEVLGKNIFDIIIPKEKRQVFEEAMGRLIKTKKSQPAEEFNYIHKNGEITPVLSNITIIETSVGEKEFFLFDIDISPQIKIKEALKKSEAELKKILDSSMDMICTIDSQGNFIKVSKACELLLGYSPEELEGKAFMNFVVEEDITKTEEAAEMIMKGNAFTNFENRYRRKNGESIPFIWSARWEDDIQMMFCVAKDAREIKKAEEKVRASEALMADAQKLAKMGSWNYDFENDDLTWTDALYNVYGVDKDKLDKKLTSFLHMVVPEDKEMYISTGQEAKEKGKPFHIEYGIITPSGERRILEEYGYCEKNRQGKVIRMYGTVQDVTERKKIEKKIQESNQRFKLATQATSDVIWDWDVKTGAVLWGENFASLFGEIEDLADMNQVQQVKHRLHPSEINDLLKSAEKALKSDQTNWRYEHRFLKADGKYIFVSNKALIIRDKKNKALRVIGAIQDITQRKDFENSLVQLNEQLENHAKELALSNSELEQFAYVASHDLQEPLRMVSSFLTQLEKRYEGILDEKGKQYIHYAVDGARRMRSIILDLLDFSRVGKHEDELSEIDLNEIVEEVCQLYRQTIEESKAQIKTHDLPKIKGYKTPILQLFQNLIGNGLKYRKNDTPPEINVKCVDRNNCWEIAIQDNGIGIESDFFEKIFVIFQRLHHNNQFSGTGMGLAIVKKIVDNLGGKVWLESMPGLGSTFYFTLPKSM</sequence>
<dbReference type="InterPro" id="IPR000700">
    <property type="entry name" value="PAS-assoc_C"/>
</dbReference>
<feature type="coiled-coil region" evidence="9">
    <location>
        <begin position="1215"/>
        <end position="1242"/>
    </location>
</feature>
<dbReference type="EC" id="2.1.1.80" evidence="16"/>
<dbReference type="PROSITE" id="PS50113">
    <property type="entry name" value="PAC"/>
    <property type="match status" value="3"/>
</dbReference>
<dbReference type="InterPro" id="IPR003661">
    <property type="entry name" value="HisK_dim/P_dom"/>
</dbReference>
<dbReference type="PROSITE" id="PS50123">
    <property type="entry name" value="CHER"/>
    <property type="match status" value="1"/>
</dbReference>
<evidence type="ECO:0000259" key="13">
    <source>
        <dbReference type="PROSITE" id="PS50113"/>
    </source>
</evidence>